<dbReference type="SMART" id="SM00671">
    <property type="entry name" value="SEL1"/>
    <property type="match status" value="9"/>
</dbReference>
<keyword evidence="3" id="KW-1185">Reference proteome</keyword>
<sequence>MKITYKKSDFPEPGESQLLLGLSHINNNDYLTALTCFEKAVTYDNQQALVLAASFYYFGLTSTKRDLKKALAYYTRAISVWENPLAQYMVGTMYYDGDIVDQDTTRAVEWITLSAEGGWSDAQAWLGSNYLKTSKELAQKWYHMAWKTKSQYASSTDHLYRILSHDSIFLQLDKTKVDYLSQNQKVLEMGSFHSPSRFAAACCQTSTNNQQEKDKLNSVFWYSITESGNFYHHFLVYLGTIYFIGVADFKKDYDTAVACFQQAAASGNAKAQYCLATSYEKTDKPESFKWFTQAKDNGDVDALLKVAEAYCHGRGTPIDYKESIQHFEKYLQQKTIYTQGSVHNLMGQMYANGGYGLKQNYTLALKHFKVSVDQYGYKKGFTNLGLMYAKGYGVERDEKRAYEYYKKGAERKCGVSKVLLQIMEKNLE</sequence>
<proteinExistence type="inferred from homology"/>
<dbReference type="InterPro" id="IPR006597">
    <property type="entry name" value="Sel1-like"/>
</dbReference>
<evidence type="ECO:0000313" key="3">
    <source>
        <dbReference type="Proteomes" id="UP001476247"/>
    </source>
</evidence>
<evidence type="ECO:0000256" key="1">
    <source>
        <dbReference type="ARBA" id="ARBA00038101"/>
    </source>
</evidence>
<accession>A0ABP9Y9A3</accession>
<dbReference type="Gene3D" id="1.25.40.10">
    <property type="entry name" value="Tetratricopeptide repeat domain"/>
    <property type="match status" value="2"/>
</dbReference>
<dbReference type="Pfam" id="PF08238">
    <property type="entry name" value="Sel1"/>
    <property type="match status" value="8"/>
</dbReference>
<organism evidence="2 3">
    <name type="scientific">Helicostylum pulchrum</name>
    <dbReference type="NCBI Taxonomy" id="562976"/>
    <lineage>
        <taxon>Eukaryota</taxon>
        <taxon>Fungi</taxon>
        <taxon>Fungi incertae sedis</taxon>
        <taxon>Mucoromycota</taxon>
        <taxon>Mucoromycotina</taxon>
        <taxon>Mucoromycetes</taxon>
        <taxon>Mucorales</taxon>
        <taxon>Mucorineae</taxon>
        <taxon>Mucoraceae</taxon>
        <taxon>Helicostylum</taxon>
    </lineage>
</organism>
<gene>
    <name evidence="2" type="ORF">HPULCUR_009028</name>
</gene>
<name>A0ABP9Y9A3_9FUNG</name>
<dbReference type="InterPro" id="IPR050767">
    <property type="entry name" value="Sel1_AlgK"/>
</dbReference>
<dbReference type="EMBL" id="BAABUJ010000029">
    <property type="protein sequence ID" value="GAA5803546.1"/>
    <property type="molecule type" value="Genomic_DNA"/>
</dbReference>
<protein>
    <recommendedName>
        <fullName evidence="4">Beta-lactamase</fullName>
    </recommendedName>
</protein>
<dbReference type="PANTHER" id="PTHR11102:SF160">
    <property type="entry name" value="ERAD-ASSOCIATED E3 UBIQUITIN-PROTEIN LIGASE COMPONENT HRD3"/>
    <property type="match status" value="1"/>
</dbReference>
<evidence type="ECO:0000313" key="2">
    <source>
        <dbReference type="EMBL" id="GAA5803546.1"/>
    </source>
</evidence>
<dbReference type="PANTHER" id="PTHR11102">
    <property type="entry name" value="SEL-1-LIKE PROTEIN"/>
    <property type="match status" value="1"/>
</dbReference>
<reference evidence="2 3" key="1">
    <citation type="submission" date="2024-04" db="EMBL/GenBank/DDBJ databases">
        <title>genome sequences of Mucor flavus KT1a and Helicostylum pulchrum KT1b strains isolation_sourced from the surface of a dry-aged beef.</title>
        <authorList>
            <person name="Toyotome T."/>
            <person name="Hosono M."/>
            <person name="Torimaru M."/>
            <person name="Fukuda K."/>
            <person name="Mikami N."/>
        </authorList>
    </citation>
    <scope>NUCLEOTIDE SEQUENCE [LARGE SCALE GENOMIC DNA]</scope>
    <source>
        <strain evidence="2 3">KT1b</strain>
    </source>
</reference>
<comment type="similarity">
    <text evidence="1">Belongs to the sel-1 family.</text>
</comment>
<dbReference type="InterPro" id="IPR011990">
    <property type="entry name" value="TPR-like_helical_dom_sf"/>
</dbReference>
<dbReference type="Proteomes" id="UP001476247">
    <property type="component" value="Unassembled WGS sequence"/>
</dbReference>
<evidence type="ECO:0008006" key="4">
    <source>
        <dbReference type="Google" id="ProtNLM"/>
    </source>
</evidence>
<dbReference type="SUPFAM" id="SSF81901">
    <property type="entry name" value="HCP-like"/>
    <property type="match status" value="2"/>
</dbReference>
<comment type="caution">
    <text evidence="2">The sequence shown here is derived from an EMBL/GenBank/DDBJ whole genome shotgun (WGS) entry which is preliminary data.</text>
</comment>